<evidence type="ECO:0000313" key="10">
    <source>
        <dbReference type="Proteomes" id="UP000631114"/>
    </source>
</evidence>
<keyword evidence="6" id="KW-0408">Iron</keyword>
<evidence type="ECO:0000256" key="1">
    <source>
        <dbReference type="ARBA" id="ARBA00001971"/>
    </source>
</evidence>
<evidence type="ECO:0000256" key="4">
    <source>
        <dbReference type="ARBA" id="ARBA00022723"/>
    </source>
</evidence>
<sequence length="294" mass="33254">MNIFYYFLLLVPPLLFLIFKQIKSPSNLPPGPFPWPIVGNILNMGSKPHISIAELAKAHGPLISLRLGTQLLVVGSSAAAATEILKTHDRLLSARFVPHAITVYPDRMHFTMVWQDCNDRWKYFRTLCRTGLFSPKAIESQAIVRDKKISELVEFLAMKESVLVNIGEVVFATVFNILSNIYLSKDLVNLDEDSDERELKGLVRRFIELSSTPNLADFYTILGGSDLQGINKKCKKLIGQICGVWDTVVKERRDKGNEVSRQRDFLDDLLATELGDDQINFFLQVICVCVFCLM</sequence>
<comment type="caution">
    <text evidence="9">The sequence shown here is derived from an EMBL/GenBank/DDBJ whole genome shotgun (WGS) entry which is preliminary data.</text>
</comment>
<dbReference type="Pfam" id="PF00067">
    <property type="entry name" value="p450"/>
    <property type="match status" value="1"/>
</dbReference>
<proteinExistence type="inferred from homology"/>
<dbReference type="GO" id="GO:0020037">
    <property type="term" value="F:heme binding"/>
    <property type="evidence" value="ECO:0007669"/>
    <property type="project" value="InterPro"/>
</dbReference>
<dbReference type="InterPro" id="IPR036396">
    <property type="entry name" value="Cyt_P450_sf"/>
</dbReference>
<reference evidence="9 10" key="1">
    <citation type="submission" date="2020-10" db="EMBL/GenBank/DDBJ databases">
        <title>The Coptis chinensis genome and diversification of protoberbering-type alkaloids.</title>
        <authorList>
            <person name="Wang B."/>
            <person name="Shu S."/>
            <person name="Song C."/>
            <person name="Liu Y."/>
        </authorList>
    </citation>
    <scope>NUCLEOTIDE SEQUENCE [LARGE SCALE GENOMIC DNA]</scope>
    <source>
        <strain evidence="9">HL-2020</strain>
        <tissue evidence="9">Leaf</tissue>
    </source>
</reference>
<feature type="signal peptide" evidence="8">
    <location>
        <begin position="1"/>
        <end position="24"/>
    </location>
</feature>
<dbReference type="GO" id="GO:0044550">
    <property type="term" value="P:secondary metabolite biosynthetic process"/>
    <property type="evidence" value="ECO:0007669"/>
    <property type="project" value="UniProtKB-ARBA"/>
</dbReference>
<dbReference type="Gene3D" id="1.10.630.10">
    <property type="entry name" value="Cytochrome P450"/>
    <property type="match status" value="1"/>
</dbReference>
<dbReference type="OrthoDB" id="1877779at2759"/>
<dbReference type="Proteomes" id="UP000631114">
    <property type="component" value="Unassembled WGS sequence"/>
</dbReference>
<organism evidence="9 10">
    <name type="scientific">Coptis chinensis</name>
    <dbReference type="NCBI Taxonomy" id="261450"/>
    <lineage>
        <taxon>Eukaryota</taxon>
        <taxon>Viridiplantae</taxon>
        <taxon>Streptophyta</taxon>
        <taxon>Embryophyta</taxon>
        <taxon>Tracheophyta</taxon>
        <taxon>Spermatophyta</taxon>
        <taxon>Magnoliopsida</taxon>
        <taxon>Ranunculales</taxon>
        <taxon>Ranunculaceae</taxon>
        <taxon>Coptidoideae</taxon>
        <taxon>Coptis</taxon>
    </lineage>
</organism>
<keyword evidence="3" id="KW-0349">Heme</keyword>
<dbReference type="AlphaFoldDB" id="A0A835IFK7"/>
<dbReference type="PANTHER" id="PTHR47950">
    <property type="entry name" value="CYTOCHROME P450, FAMILY 76, SUBFAMILY C, POLYPEPTIDE 5-RELATED"/>
    <property type="match status" value="1"/>
</dbReference>
<protein>
    <submittedName>
        <fullName evidence="9">Uncharacterized protein</fullName>
    </submittedName>
</protein>
<name>A0A835IFK7_9MAGN</name>
<keyword evidence="4" id="KW-0479">Metal-binding</keyword>
<evidence type="ECO:0000256" key="6">
    <source>
        <dbReference type="ARBA" id="ARBA00023004"/>
    </source>
</evidence>
<comment type="cofactor">
    <cofactor evidence="1">
        <name>heme</name>
        <dbReference type="ChEBI" id="CHEBI:30413"/>
    </cofactor>
</comment>
<dbReference type="GO" id="GO:0005506">
    <property type="term" value="F:iron ion binding"/>
    <property type="evidence" value="ECO:0007669"/>
    <property type="project" value="InterPro"/>
</dbReference>
<evidence type="ECO:0000256" key="5">
    <source>
        <dbReference type="ARBA" id="ARBA00023002"/>
    </source>
</evidence>
<dbReference type="InterPro" id="IPR001128">
    <property type="entry name" value="Cyt_P450"/>
</dbReference>
<comment type="similarity">
    <text evidence="2">Belongs to the cytochrome P450 family.</text>
</comment>
<keyword evidence="10" id="KW-1185">Reference proteome</keyword>
<accession>A0A835IFK7</accession>
<dbReference type="GO" id="GO:0016705">
    <property type="term" value="F:oxidoreductase activity, acting on paired donors, with incorporation or reduction of molecular oxygen"/>
    <property type="evidence" value="ECO:0007669"/>
    <property type="project" value="InterPro"/>
</dbReference>
<dbReference type="GO" id="GO:0004497">
    <property type="term" value="F:monooxygenase activity"/>
    <property type="evidence" value="ECO:0007669"/>
    <property type="project" value="UniProtKB-KW"/>
</dbReference>
<dbReference type="PANTHER" id="PTHR47950:SF49">
    <property type="entry name" value="CYTOCHROME P450"/>
    <property type="match status" value="1"/>
</dbReference>
<dbReference type="SUPFAM" id="SSF48264">
    <property type="entry name" value="Cytochrome P450"/>
    <property type="match status" value="1"/>
</dbReference>
<evidence type="ECO:0000256" key="7">
    <source>
        <dbReference type="ARBA" id="ARBA00023033"/>
    </source>
</evidence>
<dbReference type="EMBL" id="JADFTS010000003">
    <property type="protein sequence ID" value="KAF9616891.1"/>
    <property type="molecule type" value="Genomic_DNA"/>
</dbReference>
<gene>
    <name evidence="9" type="ORF">IFM89_032853</name>
</gene>
<evidence type="ECO:0000256" key="2">
    <source>
        <dbReference type="ARBA" id="ARBA00010617"/>
    </source>
</evidence>
<keyword evidence="7" id="KW-0503">Monooxygenase</keyword>
<evidence type="ECO:0000313" key="9">
    <source>
        <dbReference type="EMBL" id="KAF9616891.1"/>
    </source>
</evidence>
<feature type="chain" id="PRO_5032590335" evidence="8">
    <location>
        <begin position="25"/>
        <end position="294"/>
    </location>
</feature>
<keyword evidence="8" id="KW-0732">Signal</keyword>
<keyword evidence="5" id="KW-0560">Oxidoreductase</keyword>
<evidence type="ECO:0000256" key="8">
    <source>
        <dbReference type="SAM" id="SignalP"/>
    </source>
</evidence>
<evidence type="ECO:0000256" key="3">
    <source>
        <dbReference type="ARBA" id="ARBA00022617"/>
    </source>
</evidence>